<dbReference type="PROSITE" id="PS50853">
    <property type="entry name" value="FN3"/>
    <property type="match status" value="1"/>
</dbReference>
<feature type="non-terminal residue" evidence="2">
    <location>
        <position position="1"/>
    </location>
</feature>
<name>X1L6W5_9ZZZZ</name>
<dbReference type="SUPFAM" id="SSF49265">
    <property type="entry name" value="Fibronectin type III"/>
    <property type="match status" value="1"/>
</dbReference>
<evidence type="ECO:0000313" key="2">
    <source>
        <dbReference type="EMBL" id="GAI15077.1"/>
    </source>
</evidence>
<gene>
    <name evidence="2" type="ORF">S06H3_16143</name>
</gene>
<sequence length="364" mass="38880">ITGLTPSQKYYVKAYAINPAGTSYGGEVSFNAKPSPPSNLVATTISETQIDLTWVQGAGAVNTVIRRKVNSAPTSITDGVEVYNGPGTSHSDTTCSPGVYYAYSAWSYHPTAGYSDSYAIAGSSTVVAPSVTTLAATLIGDVDTTLNLEVADDGGEPCQVRFQYGTTVAYGVNTAWQAGKVTGDTFAQRITGLTQLTGYHFRAQIRNSAGTANGADETFTTITLPVPFLRRLLRDLFGSGSDISDANPLPVDVSPGVSGYEEDSETGTTTNAWADALDWDTREMSDKTILLTNTDAANSLNYRVYTRAYYTGQNFLEVAVATLAPGAQARIALNNQYSRVIAQVIDTVLLTHATYEIDWVGRKF</sequence>
<dbReference type="EMBL" id="BARV01007976">
    <property type="protein sequence ID" value="GAI15077.1"/>
    <property type="molecule type" value="Genomic_DNA"/>
</dbReference>
<dbReference type="Gene3D" id="2.60.40.10">
    <property type="entry name" value="Immunoglobulins"/>
    <property type="match status" value="1"/>
</dbReference>
<dbReference type="AlphaFoldDB" id="X1L6W5"/>
<accession>X1L6W5</accession>
<reference evidence="2" key="1">
    <citation type="journal article" date="2014" name="Front. Microbiol.">
        <title>High frequency of phylogenetically diverse reductive dehalogenase-homologous genes in deep subseafloor sedimentary metagenomes.</title>
        <authorList>
            <person name="Kawai M."/>
            <person name="Futagami T."/>
            <person name="Toyoda A."/>
            <person name="Takaki Y."/>
            <person name="Nishi S."/>
            <person name="Hori S."/>
            <person name="Arai W."/>
            <person name="Tsubouchi T."/>
            <person name="Morono Y."/>
            <person name="Uchiyama I."/>
            <person name="Ito T."/>
            <person name="Fujiyama A."/>
            <person name="Inagaki F."/>
            <person name="Takami H."/>
        </authorList>
    </citation>
    <scope>NUCLEOTIDE SEQUENCE</scope>
    <source>
        <strain evidence="2">Expedition CK06-06</strain>
    </source>
</reference>
<dbReference type="InterPro" id="IPR036116">
    <property type="entry name" value="FN3_sf"/>
</dbReference>
<feature type="domain" description="Fibronectin type-III" evidence="1">
    <location>
        <begin position="1"/>
        <end position="38"/>
    </location>
</feature>
<comment type="caution">
    <text evidence="2">The sequence shown here is derived from an EMBL/GenBank/DDBJ whole genome shotgun (WGS) entry which is preliminary data.</text>
</comment>
<protein>
    <recommendedName>
        <fullName evidence="1">Fibronectin type-III domain-containing protein</fullName>
    </recommendedName>
</protein>
<proteinExistence type="predicted"/>
<organism evidence="2">
    <name type="scientific">marine sediment metagenome</name>
    <dbReference type="NCBI Taxonomy" id="412755"/>
    <lineage>
        <taxon>unclassified sequences</taxon>
        <taxon>metagenomes</taxon>
        <taxon>ecological metagenomes</taxon>
    </lineage>
</organism>
<evidence type="ECO:0000259" key="1">
    <source>
        <dbReference type="PROSITE" id="PS50853"/>
    </source>
</evidence>
<dbReference type="SMART" id="SM00060">
    <property type="entry name" value="FN3"/>
    <property type="match status" value="1"/>
</dbReference>
<dbReference type="InterPro" id="IPR003961">
    <property type="entry name" value="FN3_dom"/>
</dbReference>
<dbReference type="InterPro" id="IPR013783">
    <property type="entry name" value="Ig-like_fold"/>
</dbReference>